<gene>
    <name evidence="1" type="ORF">BN1050_02672</name>
</gene>
<name>A0A078MES2_9BACL</name>
<dbReference type="PATRIC" id="fig|1461583.4.peg.2565"/>
<proteinExistence type="predicted"/>
<organism evidence="1">
    <name type="scientific">Metalysinibacillus saudimassiliensis</name>
    <dbReference type="NCBI Taxonomy" id="1461583"/>
    <lineage>
        <taxon>Bacteria</taxon>
        <taxon>Bacillati</taxon>
        <taxon>Bacillota</taxon>
        <taxon>Bacilli</taxon>
        <taxon>Bacillales</taxon>
        <taxon>Caryophanaceae</taxon>
        <taxon>Metalysinibacillus</taxon>
    </lineage>
</organism>
<sequence length="51" mass="5808">MTSRFLKQSGAIVQDPKYLRGGKFAISFYFLQPKVKLAAEENTWQLSTVNV</sequence>
<dbReference type="HOGENOM" id="CLU_3100492_0_0_9"/>
<dbReference type="EMBL" id="LN483079">
    <property type="protein sequence ID" value="CEA05828.1"/>
    <property type="molecule type" value="Genomic_DNA"/>
</dbReference>
<accession>A0A078MES2</accession>
<protein>
    <submittedName>
        <fullName evidence="1">Uncharacterized protein</fullName>
    </submittedName>
</protein>
<reference evidence="1" key="1">
    <citation type="submission" date="2014-07" db="EMBL/GenBank/DDBJ databases">
        <authorList>
            <person name="Urmite Genomes Urmite Genomes"/>
        </authorList>
    </citation>
    <scope>NUCLEOTIDE SEQUENCE</scope>
    <source>
        <strain evidence="1">13S34_air</strain>
    </source>
</reference>
<evidence type="ECO:0000313" key="1">
    <source>
        <dbReference type="EMBL" id="CEA05828.1"/>
    </source>
</evidence>
<dbReference type="AlphaFoldDB" id="A0A078MES2"/>